<keyword evidence="6" id="KW-0808">Transferase</keyword>
<keyword evidence="6" id="KW-0418">Kinase</keyword>
<dbReference type="CDD" id="cd06225">
    <property type="entry name" value="HAMP"/>
    <property type="match status" value="4"/>
</dbReference>
<name>A0ABX3Y8A8_9ACTN</name>
<dbReference type="InterPro" id="IPR003660">
    <property type="entry name" value="HAMP_dom"/>
</dbReference>
<feature type="domain" description="HAMP" evidence="5">
    <location>
        <begin position="92"/>
        <end position="154"/>
    </location>
</feature>
<dbReference type="PANTHER" id="PTHR45339">
    <property type="entry name" value="HYBRID SIGNAL TRANSDUCTION HISTIDINE KINASE J"/>
    <property type="match status" value="1"/>
</dbReference>
<keyword evidence="2" id="KW-0812">Transmembrane</keyword>
<evidence type="ECO:0000313" key="6">
    <source>
        <dbReference type="EMBL" id="OSZ55958.1"/>
    </source>
</evidence>
<keyword evidence="7" id="KW-1185">Reference proteome</keyword>
<dbReference type="SMART" id="SM00304">
    <property type="entry name" value="HAMP"/>
    <property type="match status" value="5"/>
</dbReference>
<dbReference type="Pfam" id="PF00672">
    <property type="entry name" value="HAMP"/>
    <property type="match status" value="4"/>
</dbReference>
<keyword evidence="4" id="KW-0902">Two-component regulatory system</keyword>
<reference evidence="6 7" key="1">
    <citation type="submission" date="2016-12" db="EMBL/GenBank/DDBJ databases">
        <title>Genome Mining:The Detection of Biosynthetic Gene Clusters to Aid in the Expression of Curamycin A produced by Streptomyces sp. strain CZA14.</title>
        <authorList>
            <person name="Durrell K.A."/>
            <person name="Kirby B.M."/>
            <person name="Khan W."/>
            <person name="Mthethwa T."/>
            <person name="Le Roes-Hill M."/>
        </authorList>
    </citation>
    <scope>NUCLEOTIDE SEQUENCE [LARGE SCALE GENOMIC DNA]</scope>
    <source>
        <strain evidence="6 7">CZA14</strain>
    </source>
</reference>
<evidence type="ECO:0000256" key="2">
    <source>
        <dbReference type="ARBA" id="ARBA00022692"/>
    </source>
</evidence>
<organism evidence="6 7">
    <name type="scientific">Streptomyces pharetrae CZA14</name>
    <dbReference type="NCBI Taxonomy" id="1144883"/>
    <lineage>
        <taxon>Bacteria</taxon>
        <taxon>Bacillati</taxon>
        <taxon>Actinomycetota</taxon>
        <taxon>Actinomycetes</taxon>
        <taxon>Kitasatosporales</taxon>
        <taxon>Streptomycetaceae</taxon>
        <taxon>Streptomyces</taxon>
    </lineage>
</organism>
<comment type="caution">
    <text evidence="6">The sequence shown here is derived from an EMBL/GenBank/DDBJ whole genome shotgun (WGS) entry which is preliminary data.</text>
</comment>
<dbReference type="SUPFAM" id="SSF58104">
    <property type="entry name" value="Methyl-accepting chemotaxis protein (MCP) signaling domain"/>
    <property type="match status" value="2"/>
</dbReference>
<feature type="domain" description="HAMP" evidence="5">
    <location>
        <begin position="286"/>
        <end position="338"/>
    </location>
</feature>
<feature type="domain" description="HAMP" evidence="5">
    <location>
        <begin position="378"/>
        <end position="430"/>
    </location>
</feature>
<evidence type="ECO:0000259" key="5">
    <source>
        <dbReference type="PROSITE" id="PS50885"/>
    </source>
</evidence>
<feature type="domain" description="HAMP" evidence="5">
    <location>
        <begin position="194"/>
        <end position="246"/>
    </location>
</feature>
<feature type="domain" description="HAMP" evidence="5">
    <location>
        <begin position="3"/>
        <end position="52"/>
    </location>
</feature>
<evidence type="ECO:0000256" key="4">
    <source>
        <dbReference type="ARBA" id="ARBA00023012"/>
    </source>
</evidence>
<dbReference type="EMBL" id="MRYD01000375">
    <property type="protein sequence ID" value="OSZ55958.1"/>
    <property type="molecule type" value="Genomic_DNA"/>
</dbReference>
<dbReference type="PROSITE" id="PS50885">
    <property type="entry name" value="HAMP"/>
    <property type="match status" value="5"/>
</dbReference>
<evidence type="ECO:0000256" key="1">
    <source>
        <dbReference type="ARBA" id="ARBA00022553"/>
    </source>
</evidence>
<dbReference type="Proteomes" id="UP000194266">
    <property type="component" value="Unassembled WGS sequence"/>
</dbReference>
<dbReference type="Gene3D" id="1.20.120.1530">
    <property type="match status" value="3"/>
</dbReference>
<gene>
    <name evidence="6" type="ORF">OQI_35625</name>
</gene>
<keyword evidence="3" id="KW-0472">Membrane</keyword>
<dbReference type="PANTHER" id="PTHR45339:SF1">
    <property type="entry name" value="HYBRID SIGNAL TRANSDUCTION HISTIDINE KINASE J"/>
    <property type="match status" value="1"/>
</dbReference>
<feature type="non-terminal residue" evidence="6">
    <location>
        <position position="473"/>
    </location>
</feature>
<keyword evidence="3" id="KW-1133">Transmembrane helix</keyword>
<evidence type="ECO:0000256" key="3">
    <source>
        <dbReference type="ARBA" id="ARBA00022989"/>
    </source>
</evidence>
<evidence type="ECO:0000313" key="7">
    <source>
        <dbReference type="Proteomes" id="UP000194266"/>
    </source>
</evidence>
<keyword evidence="1" id="KW-0597">Phosphoprotein</keyword>
<proteinExistence type="predicted"/>
<accession>A0ABX3Y8A8</accession>
<dbReference type="GO" id="GO:0016301">
    <property type="term" value="F:kinase activity"/>
    <property type="evidence" value="ECO:0007669"/>
    <property type="project" value="UniProtKB-KW"/>
</dbReference>
<protein>
    <submittedName>
        <fullName evidence="6">Hybrid sensor histidine kinase/response regulator</fullName>
    </submittedName>
</protein>
<sequence>MDTAALNRLLSALVAMRDGNFRRRLTVSGDGVMAEIAAVFNEVSDRNLHLTGELSRVRRMVGREGKLTERLETGACEGSWAAAIDASNALVDDLVWPVSEVSRVLSAVAEGDLSPRMDLRTQAPDGTGHPLRGEFLKVGRTVNNLVDQLSTFTDEVTRVASEVGTEGKLGGQARLRGMSGSWKDLTESVNTMAHRLTAQVRDIALVTTAVAKGDLSRKVTVHVAGEMLELKETVNTMVDQLSAFSSEVTRVAREVGTEGELGGQAQVPGVAGVWKELTDSVNTMAGNLTAQVRGIAEVTTAVANGDLSRKVTVQARGEVAQLAETINQMTETLRIFADEVTRVANEVGAEGRLGGQANVPGAAGTWKDLTDSVNTVFRNLTTQVRDIAAVTTAVANGDLSQKVTVDVAGEMLELKNTVNGMVDQLSAFGSEVTRVAREIGDEGELGGQAQVPGAAGTWKDLTDSVNTAFRNLT</sequence>